<feature type="domain" description="Lon proteolytic" evidence="17">
    <location>
        <begin position="593"/>
        <end position="774"/>
    </location>
</feature>
<dbReference type="GO" id="GO:0016887">
    <property type="term" value="F:ATP hydrolysis activity"/>
    <property type="evidence" value="ECO:0007669"/>
    <property type="project" value="UniProtKB-UniRule"/>
</dbReference>
<accession>A0A1H9IT28</accession>
<dbReference type="InterPro" id="IPR008268">
    <property type="entry name" value="Peptidase_S16_AS"/>
</dbReference>
<sequence>MEDLTERTAPVLPLRDVVVFPHMAIPLFVGREKSIKALTAAMQDDKRILLVAQRTADTDQPRAEDLYSVGTLASILQMLKLPDGTVKVLVEGVRRARITRFDFDGAFLSAECQQLPDDKLSVTDDKEVDAATRSILTQFESYAKLNKKIPAELLPSLASMDAPGRLADTIAAHLNLKLEDKQEVLEIDDPKARLEHVMRQLESEIDVLQIEKKIRTRVKQQMEKNQREYYLNEQMKAIQKELGENEDGPSEQEELASKIEKSGMHKEAKAKAVAELNKLKMMPPMSAEATVVRNYLDVLTQVPWKKRTKSVIDLDLAQTKLDEDHYGLEKVKERIVEYLAVQARIKKLKGPILCLVGPPGVGKTSLGRSIADAVNRKFVRMSLGGVRDEAEIRGHRRTYIGSMPGKIIQNMSKVGVKNPMFLLDEIDKMAMDFRGDPSAALLEVLDPEQNSTFQDHYLEVEYDLSDVMFIATANTLNIPGPLLDRMEVIRLPGYTEDEKLAIAKQYLLPKQMKNNGVKDGELSVSDEALRETIRLYTREAGVRSLERLISKICRKVVKQLLTGKDVKRVEVTPQNLDKYLGVPQFRYGRAEERNQVGQVTGLAWTEVGGELLTIEAALAPGKGKMTQTGSLGNVMQESIQAALTVVRARSKKLGIDPKFYENSDIHVHVPEGATPKDGPSAGIAMCTALVSALTEIPVRADVAMTGEITLRGEVLPIGGLKEKMLAAQRGGIKTVIIPQENVKDLADIPETVKSTLNIEPVRWVDDVLRIALERQPEPRPEPEPAAVAAEDSAKEAARAH</sequence>
<dbReference type="GO" id="GO:0004176">
    <property type="term" value="F:ATP-dependent peptidase activity"/>
    <property type="evidence" value="ECO:0007669"/>
    <property type="project" value="UniProtKB-UniRule"/>
</dbReference>
<dbReference type="Pfam" id="PF00004">
    <property type="entry name" value="AAA"/>
    <property type="match status" value="1"/>
</dbReference>
<dbReference type="SMART" id="SM00464">
    <property type="entry name" value="LON"/>
    <property type="match status" value="1"/>
</dbReference>
<dbReference type="PIRSF" id="PIRSF001174">
    <property type="entry name" value="Lon_proteas"/>
    <property type="match status" value="1"/>
</dbReference>
<dbReference type="InterPro" id="IPR004815">
    <property type="entry name" value="Lon_bac/euk-typ"/>
</dbReference>
<dbReference type="InterPro" id="IPR015947">
    <property type="entry name" value="PUA-like_sf"/>
</dbReference>
<dbReference type="SUPFAM" id="SSF52540">
    <property type="entry name" value="P-loop containing nucleoside triphosphate hydrolases"/>
    <property type="match status" value="1"/>
</dbReference>
<evidence type="ECO:0000259" key="17">
    <source>
        <dbReference type="PROSITE" id="PS51786"/>
    </source>
</evidence>
<dbReference type="AlphaFoldDB" id="A0A1H9IT28"/>
<dbReference type="EC" id="3.4.21.53" evidence="10 11"/>
<evidence type="ECO:0000256" key="1">
    <source>
        <dbReference type="ARBA" id="ARBA00004496"/>
    </source>
</evidence>
<evidence type="ECO:0000256" key="16">
    <source>
        <dbReference type="SAM" id="MobiDB-lite"/>
    </source>
</evidence>
<comment type="catalytic activity">
    <reaction evidence="9 10 11 14">
        <text>Hydrolysis of proteins in presence of ATP.</text>
        <dbReference type="EC" id="3.4.21.53"/>
    </reaction>
</comment>
<dbReference type="SUPFAM" id="SSF88697">
    <property type="entry name" value="PUA domain-like"/>
    <property type="match status" value="1"/>
</dbReference>
<feature type="binding site" evidence="10 13">
    <location>
        <begin position="357"/>
        <end position="364"/>
    </location>
    <ligand>
        <name>ATP</name>
        <dbReference type="ChEBI" id="CHEBI:30616"/>
    </ligand>
</feature>
<evidence type="ECO:0000313" key="19">
    <source>
        <dbReference type="EMBL" id="SEQ77678.1"/>
    </source>
</evidence>
<comment type="similarity">
    <text evidence="10 11 14 15">Belongs to the peptidase S16 family.</text>
</comment>
<feature type="compositionally biased region" description="Acidic residues" evidence="16">
    <location>
        <begin position="244"/>
        <end position="254"/>
    </location>
</feature>
<evidence type="ECO:0000256" key="2">
    <source>
        <dbReference type="ARBA" id="ARBA00022490"/>
    </source>
</evidence>
<dbReference type="InterPro" id="IPR046336">
    <property type="entry name" value="Lon_prtase_N_sf"/>
</dbReference>
<dbReference type="InterPro" id="IPR054594">
    <property type="entry name" value="Lon_lid"/>
</dbReference>
<keyword evidence="2 10" id="KW-0963">Cytoplasm</keyword>
<dbReference type="GO" id="GO:0043565">
    <property type="term" value="F:sequence-specific DNA binding"/>
    <property type="evidence" value="ECO:0007669"/>
    <property type="project" value="UniProtKB-UniRule"/>
</dbReference>
<dbReference type="PRINTS" id="PR00830">
    <property type="entry name" value="ENDOLAPTASE"/>
</dbReference>
<dbReference type="HAMAP" id="MF_01973">
    <property type="entry name" value="lon_bact"/>
    <property type="match status" value="1"/>
</dbReference>
<evidence type="ECO:0000256" key="12">
    <source>
        <dbReference type="PIRSR" id="PIRSR001174-1"/>
    </source>
</evidence>
<keyword evidence="7 10" id="KW-0067">ATP-binding</keyword>
<gene>
    <name evidence="10" type="primary">lon</name>
    <name evidence="19" type="ORF">SAMN04488038_110165</name>
</gene>
<dbReference type="InterPro" id="IPR027417">
    <property type="entry name" value="P-loop_NTPase"/>
</dbReference>
<dbReference type="FunFam" id="3.40.50.300:FF:000021">
    <property type="entry name" value="Lon protease homolog"/>
    <property type="match status" value="1"/>
</dbReference>
<dbReference type="Gene3D" id="1.20.5.5270">
    <property type="match status" value="1"/>
</dbReference>
<name>A0A1H9IT28_9GAMM</name>
<dbReference type="CDD" id="cd19500">
    <property type="entry name" value="RecA-like_Lon"/>
    <property type="match status" value="1"/>
</dbReference>
<dbReference type="Pfam" id="PF02190">
    <property type="entry name" value="LON_substr_bdg"/>
    <property type="match status" value="1"/>
</dbReference>
<evidence type="ECO:0000256" key="14">
    <source>
        <dbReference type="PROSITE-ProRule" id="PRU01122"/>
    </source>
</evidence>
<comment type="induction">
    <text evidence="10">By heat shock.</text>
</comment>
<dbReference type="GO" id="GO:0034605">
    <property type="term" value="P:cellular response to heat"/>
    <property type="evidence" value="ECO:0007669"/>
    <property type="project" value="UniProtKB-UniRule"/>
</dbReference>
<evidence type="ECO:0000256" key="4">
    <source>
        <dbReference type="ARBA" id="ARBA00022741"/>
    </source>
</evidence>
<dbReference type="Pfam" id="PF05362">
    <property type="entry name" value="Lon_C"/>
    <property type="match status" value="1"/>
</dbReference>
<feature type="domain" description="Lon N-terminal" evidence="18">
    <location>
        <begin position="9"/>
        <end position="205"/>
    </location>
</feature>
<dbReference type="NCBIfam" id="NF008053">
    <property type="entry name" value="PRK10787.1"/>
    <property type="match status" value="1"/>
</dbReference>
<dbReference type="InterPro" id="IPR008269">
    <property type="entry name" value="Lon_proteolytic"/>
</dbReference>
<evidence type="ECO:0000256" key="7">
    <source>
        <dbReference type="ARBA" id="ARBA00022840"/>
    </source>
</evidence>
<dbReference type="GO" id="GO:0005524">
    <property type="term" value="F:ATP binding"/>
    <property type="evidence" value="ECO:0007669"/>
    <property type="project" value="UniProtKB-UniRule"/>
</dbReference>
<dbReference type="Gene3D" id="3.40.50.300">
    <property type="entry name" value="P-loop containing nucleotide triphosphate hydrolases"/>
    <property type="match status" value="1"/>
</dbReference>
<comment type="subcellular location">
    <subcellularLocation>
        <location evidence="1 10 11">Cytoplasm</location>
    </subcellularLocation>
</comment>
<dbReference type="PROSITE" id="PS51787">
    <property type="entry name" value="LON_N"/>
    <property type="match status" value="1"/>
</dbReference>
<keyword evidence="4 10" id="KW-0547">Nucleotide-binding</keyword>
<evidence type="ECO:0000256" key="9">
    <source>
        <dbReference type="ARBA" id="ARBA00050665"/>
    </source>
</evidence>
<dbReference type="FunFam" id="1.20.58.1480:FF:000001">
    <property type="entry name" value="Lon protease"/>
    <property type="match status" value="1"/>
</dbReference>
<dbReference type="Proteomes" id="UP000199233">
    <property type="component" value="Unassembled WGS sequence"/>
</dbReference>
<keyword evidence="8 10" id="KW-0346">Stress response</keyword>
<dbReference type="FunFam" id="1.20.5.5270:FF:000002">
    <property type="entry name" value="Lon protease homolog"/>
    <property type="match status" value="1"/>
</dbReference>
<dbReference type="InterPro" id="IPR003111">
    <property type="entry name" value="Lon_prtase_N"/>
</dbReference>
<feature type="compositionally biased region" description="Basic and acidic residues" evidence="16">
    <location>
        <begin position="255"/>
        <end position="266"/>
    </location>
</feature>
<evidence type="ECO:0000256" key="11">
    <source>
        <dbReference type="PIRNR" id="PIRNR001174"/>
    </source>
</evidence>
<dbReference type="GO" id="GO:0006515">
    <property type="term" value="P:protein quality control for misfolded or incompletely synthesized proteins"/>
    <property type="evidence" value="ECO:0007669"/>
    <property type="project" value="UniProtKB-UniRule"/>
</dbReference>
<feature type="compositionally biased region" description="Basic and acidic residues" evidence="16">
    <location>
        <begin position="791"/>
        <end position="800"/>
    </location>
</feature>
<evidence type="ECO:0000256" key="10">
    <source>
        <dbReference type="HAMAP-Rule" id="MF_01973"/>
    </source>
</evidence>
<comment type="function">
    <text evidence="10">ATP-dependent serine protease that mediates the selective degradation of mutant and abnormal proteins as well as certain short-lived regulatory proteins. Required for cellular homeostasis and for survival from DNA damage and developmental changes induced by stress. Degrades polypeptides processively to yield small peptide fragments that are 5 to 10 amino acids long. Binds to DNA in a double-stranded, site-specific manner.</text>
</comment>
<evidence type="ECO:0000256" key="3">
    <source>
        <dbReference type="ARBA" id="ARBA00022670"/>
    </source>
</evidence>
<dbReference type="PROSITE" id="PS51786">
    <property type="entry name" value="LON_PROTEOLYTIC"/>
    <property type="match status" value="1"/>
</dbReference>
<evidence type="ECO:0000256" key="8">
    <source>
        <dbReference type="ARBA" id="ARBA00023016"/>
    </source>
</evidence>
<evidence type="ECO:0000313" key="20">
    <source>
        <dbReference type="Proteomes" id="UP000199233"/>
    </source>
</evidence>
<comment type="subunit">
    <text evidence="10 11">Homohexamer. Organized in a ring with a central cavity.</text>
</comment>
<dbReference type="Pfam" id="PF22667">
    <property type="entry name" value="Lon_lid"/>
    <property type="match status" value="1"/>
</dbReference>
<dbReference type="Gene3D" id="1.10.8.60">
    <property type="match status" value="1"/>
</dbReference>
<dbReference type="Gene3D" id="1.20.58.1480">
    <property type="match status" value="1"/>
</dbReference>
<feature type="active site" evidence="10 12">
    <location>
        <position position="680"/>
    </location>
</feature>
<dbReference type="InterPro" id="IPR020568">
    <property type="entry name" value="Ribosomal_Su5_D2-typ_SF"/>
</dbReference>
<dbReference type="InterPro" id="IPR003959">
    <property type="entry name" value="ATPase_AAA_core"/>
</dbReference>
<keyword evidence="3 10" id="KW-0645">Protease</keyword>
<evidence type="ECO:0000256" key="6">
    <source>
        <dbReference type="ARBA" id="ARBA00022825"/>
    </source>
</evidence>
<dbReference type="SMART" id="SM00382">
    <property type="entry name" value="AAA"/>
    <property type="match status" value="1"/>
</dbReference>
<evidence type="ECO:0000256" key="5">
    <source>
        <dbReference type="ARBA" id="ARBA00022801"/>
    </source>
</evidence>
<feature type="region of interest" description="Disordered" evidence="16">
    <location>
        <begin position="242"/>
        <end position="266"/>
    </location>
</feature>
<dbReference type="EMBL" id="FOFS01000010">
    <property type="protein sequence ID" value="SEQ77678.1"/>
    <property type="molecule type" value="Genomic_DNA"/>
</dbReference>
<protein>
    <recommendedName>
        <fullName evidence="10 11">Lon protease</fullName>
        <ecNumber evidence="10 11">3.4.21.53</ecNumber>
    </recommendedName>
    <alternativeName>
        <fullName evidence="10">ATP-dependent protease La</fullName>
    </alternativeName>
</protein>
<dbReference type="InterPro" id="IPR027065">
    <property type="entry name" value="Lon_Prtase"/>
</dbReference>
<keyword evidence="5 10" id="KW-0378">Hydrolase</keyword>
<dbReference type="SUPFAM" id="SSF54211">
    <property type="entry name" value="Ribosomal protein S5 domain 2-like"/>
    <property type="match status" value="1"/>
</dbReference>
<dbReference type="PROSITE" id="PS01046">
    <property type="entry name" value="LON_SER"/>
    <property type="match status" value="1"/>
</dbReference>
<dbReference type="InterPro" id="IPR014721">
    <property type="entry name" value="Ribsml_uS5_D2-typ_fold_subgr"/>
</dbReference>
<dbReference type="PANTHER" id="PTHR10046">
    <property type="entry name" value="ATP DEPENDENT LON PROTEASE FAMILY MEMBER"/>
    <property type="match status" value="1"/>
</dbReference>
<dbReference type="STRING" id="489703.SAMN04488038_110165"/>
<dbReference type="FunFam" id="3.30.230.10:FF:000010">
    <property type="entry name" value="Lon protease"/>
    <property type="match status" value="1"/>
</dbReference>
<dbReference type="InterPro" id="IPR003593">
    <property type="entry name" value="AAA+_ATPase"/>
</dbReference>
<dbReference type="Gene3D" id="2.30.130.40">
    <property type="entry name" value="LON domain-like"/>
    <property type="match status" value="1"/>
</dbReference>
<feature type="active site" evidence="10 12">
    <location>
        <position position="723"/>
    </location>
</feature>
<dbReference type="GO" id="GO:0005737">
    <property type="term" value="C:cytoplasm"/>
    <property type="evidence" value="ECO:0007669"/>
    <property type="project" value="UniProtKB-SubCell"/>
</dbReference>
<keyword evidence="20" id="KW-1185">Reference proteome</keyword>
<dbReference type="GO" id="GO:0004252">
    <property type="term" value="F:serine-type endopeptidase activity"/>
    <property type="evidence" value="ECO:0007669"/>
    <property type="project" value="UniProtKB-UniRule"/>
</dbReference>
<evidence type="ECO:0000256" key="15">
    <source>
        <dbReference type="RuleBase" id="RU000591"/>
    </source>
</evidence>
<dbReference type="InterPro" id="IPR027543">
    <property type="entry name" value="Lon_bac"/>
</dbReference>
<dbReference type="NCBIfam" id="TIGR00763">
    <property type="entry name" value="lon"/>
    <property type="match status" value="1"/>
</dbReference>
<evidence type="ECO:0000259" key="18">
    <source>
        <dbReference type="PROSITE" id="PS51787"/>
    </source>
</evidence>
<organism evidence="19 20">
    <name type="scientific">Solimonas aquatica</name>
    <dbReference type="NCBI Taxonomy" id="489703"/>
    <lineage>
        <taxon>Bacteria</taxon>
        <taxon>Pseudomonadati</taxon>
        <taxon>Pseudomonadota</taxon>
        <taxon>Gammaproteobacteria</taxon>
        <taxon>Nevskiales</taxon>
        <taxon>Nevskiaceae</taxon>
        <taxon>Solimonas</taxon>
    </lineage>
</organism>
<evidence type="ECO:0000256" key="13">
    <source>
        <dbReference type="PIRSR" id="PIRSR001174-2"/>
    </source>
</evidence>
<reference evidence="19 20" key="1">
    <citation type="submission" date="2016-10" db="EMBL/GenBank/DDBJ databases">
        <authorList>
            <person name="de Groot N.N."/>
        </authorList>
    </citation>
    <scope>NUCLEOTIDE SEQUENCE [LARGE SCALE GENOMIC DNA]</scope>
    <source>
        <strain evidence="19 20">DSM 25927</strain>
    </source>
</reference>
<proteinExistence type="evidence at transcript level"/>
<dbReference type="Gene3D" id="3.30.230.10">
    <property type="match status" value="1"/>
</dbReference>
<feature type="region of interest" description="Disordered" evidence="16">
    <location>
        <begin position="774"/>
        <end position="800"/>
    </location>
</feature>
<keyword evidence="6 10" id="KW-0720">Serine protease</keyword>